<evidence type="ECO:0000313" key="1">
    <source>
        <dbReference type="EMBL" id="KWV59822.1"/>
    </source>
</evidence>
<protein>
    <submittedName>
        <fullName evidence="1">Uncharacterized protein</fullName>
    </submittedName>
</protein>
<reference evidence="1 2" key="1">
    <citation type="submission" date="2015-11" db="EMBL/GenBank/DDBJ databases">
        <title>Draft Genome Sequence of the Strain BR 10303 (Bradyrhizobium sp.) isolated from nodules of Centrolobium paraense.</title>
        <authorList>
            <person name="Zelli J.E."/>
            <person name="Simoes-Araujo J.L."/>
            <person name="Barauna A.C."/>
            <person name="Silva K."/>
        </authorList>
    </citation>
    <scope>NUCLEOTIDE SEQUENCE [LARGE SCALE GENOMIC DNA]</scope>
    <source>
        <strain evidence="1 2">BR 10303</strain>
    </source>
</reference>
<proteinExistence type="predicted"/>
<dbReference type="AlphaFoldDB" id="A0A125QA96"/>
<dbReference type="EMBL" id="LNCU01000025">
    <property type="protein sequence ID" value="KWV59822.1"/>
    <property type="molecule type" value="Genomic_DNA"/>
</dbReference>
<name>A0A125QA96_9BRAD</name>
<sequence>MRIQRDSIESTKQYEQGPFAGYRIDNDALIGWEVKALNLLEMACSTDSAHVERFRQLQRPEAYRSNFEKLKQLGAVFDAAQEDFDGGYLNSVRSLIQSELFDSELEQAKELLAAKYKAAAAVIAGVVLETTLRQMCTDRGLASGKLDKMNADLAKSGSYNLQVQKRITALADIRNSAAHGNADKFREEDVMDMITYIERFLSEHLHA</sequence>
<keyword evidence="2" id="KW-1185">Reference proteome</keyword>
<evidence type="ECO:0000313" key="2">
    <source>
        <dbReference type="Proteomes" id="UP000057737"/>
    </source>
</evidence>
<comment type="caution">
    <text evidence="1">The sequence shown here is derived from an EMBL/GenBank/DDBJ whole genome shotgun (WGS) entry which is preliminary data.</text>
</comment>
<dbReference type="Proteomes" id="UP000057737">
    <property type="component" value="Unassembled WGS sequence"/>
</dbReference>
<organism evidence="1 2">
    <name type="scientific">Bradyrhizobium macuxiense</name>
    <dbReference type="NCBI Taxonomy" id="1755647"/>
    <lineage>
        <taxon>Bacteria</taxon>
        <taxon>Pseudomonadati</taxon>
        <taxon>Pseudomonadota</taxon>
        <taxon>Alphaproteobacteria</taxon>
        <taxon>Hyphomicrobiales</taxon>
        <taxon>Nitrobacteraceae</taxon>
        <taxon>Bradyrhizobium</taxon>
    </lineage>
</organism>
<gene>
    <name evidence="1" type="ORF">AS156_30320</name>
</gene>
<accession>A0A125QA96</accession>